<sequence>MLLHARDLTVRYGQRTALSGFALQLEPGEVRALIGPNGSGKSTALQALAGLVGAAAGRVEIEGRSVFAMGRRELARHLAFLPQQPVAPDEMTVGQLVRQGRFAHVGLFKSYGPDDEATIAWALDSTGLARFAERPLNALSGGERQRAWISAALAQEARILFLDEPTTFLDIGYQVELLDLVYRLSRERGVAVVMAIHDLNQAMSVADRISVMEGGRCVFDGEPGALASSGLIERVFRVQGRFVDLAPDAPPHFDVDLLRRHSPVGLTAQSLSH</sequence>
<dbReference type="InterPro" id="IPR003439">
    <property type="entry name" value="ABC_transporter-like_ATP-bd"/>
</dbReference>
<evidence type="ECO:0000256" key="1">
    <source>
        <dbReference type="ARBA" id="ARBA00004202"/>
    </source>
</evidence>
<dbReference type="PANTHER" id="PTHR42771:SF2">
    <property type="entry name" value="IRON(3+)-HYDROXAMATE IMPORT ATP-BINDING PROTEIN FHUC"/>
    <property type="match status" value="1"/>
</dbReference>
<evidence type="ECO:0000256" key="4">
    <source>
        <dbReference type="ARBA" id="ARBA00022475"/>
    </source>
</evidence>
<evidence type="ECO:0000256" key="7">
    <source>
        <dbReference type="ARBA" id="ARBA00022840"/>
    </source>
</evidence>
<dbReference type="SMART" id="SM00382">
    <property type="entry name" value="AAA"/>
    <property type="match status" value="1"/>
</dbReference>
<keyword evidence="6" id="KW-0547">Nucleotide-binding</keyword>
<keyword evidence="10" id="KW-0472">Membrane</keyword>
<evidence type="ECO:0000313" key="13">
    <source>
        <dbReference type="Proteomes" id="UP000036471"/>
    </source>
</evidence>
<dbReference type="InterPro" id="IPR017871">
    <property type="entry name" value="ABC_transporter-like_CS"/>
</dbReference>
<dbReference type="Proteomes" id="UP000036471">
    <property type="component" value="Unassembled WGS sequence"/>
</dbReference>
<evidence type="ECO:0000256" key="8">
    <source>
        <dbReference type="ARBA" id="ARBA00023004"/>
    </source>
</evidence>
<organism evidence="12 13">
    <name type="scientific">Methylobacterium indicum</name>
    <dbReference type="NCBI Taxonomy" id="1775910"/>
    <lineage>
        <taxon>Bacteria</taxon>
        <taxon>Pseudomonadati</taxon>
        <taxon>Pseudomonadota</taxon>
        <taxon>Alphaproteobacteria</taxon>
        <taxon>Hyphomicrobiales</taxon>
        <taxon>Methylobacteriaceae</taxon>
        <taxon>Methylobacterium</taxon>
    </lineage>
</organism>
<keyword evidence="7 12" id="KW-0067">ATP-binding</keyword>
<evidence type="ECO:0000256" key="6">
    <source>
        <dbReference type="ARBA" id="ARBA00022741"/>
    </source>
</evidence>
<evidence type="ECO:0000256" key="10">
    <source>
        <dbReference type="ARBA" id="ARBA00023136"/>
    </source>
</evidence>
<keyword evidence="5" id="KW-0410">Iron transport</keyword>
<dbReference type="RefSeq" id="WP_048428348.1">
    <property type="nucleotide sequence ID" value="NZ_JTHF01000121.1"/>
</dbReference>
<keyword evidence="13" id="KW-1185">Reference proteome</keyword>
<evidence type="ECO:0000313" key="12">
    <source>
        <dbReference type="EMBL" id="KMO16783.1"/>
    </source>
</evidence>
<dbReference type="Gene3D" id="3.40.50.300">
    <property type="entry name" value="P-loop containing nucleotide triphosphate hydrolases"/>
    <property type="match status" value="1"/>
</dbReference>
<comment type="caution">
    <text evidence="12">The sequence shown here is derived from an EMBL/GenBank/DDBJ whole genome shotgun (WGS) entry which is preliminary data.</text>
</comment>
<name>A0ABR5H180_9HYPH</name>
<dbReference type="GO" id="GO:0005524">
    <property type="term" value="F:ATP binding"/>
    <property type="evidence" value="ECO:0007669"/>
    <property type="project" value="UniProtKB-KW"/>
</dbReference>
<dbReference type="PROSITE" id="PS50893">
    <property type="entry name" value="ABC_TRANSPORTER_2"/>
    <property type="match status" value="1"/>
</dbReference>
<keyword evidence="4" id="KW-1003">Cell membrane</keyword>
<evidence type="ECO:0000256" key="5">
    <source>
        <dbReference type="ARBA" id="ARBA00022496"/>
    </source>
</evidence>
<reference evidence="12 13" key="1">
    <citation type="submission" date="2014-11" db="EMBL/GenBank/DDBJ databases">
        <title>Comparative genomics of Methylobacterium species.</title>
        <authorList>
            <person name="Chaudhry V."/>
            <person name="Patil P.B."/>
        </authorList>
    </citation>
    <scope>NUCLEOTIDE SEQUENCE [LARGE SCALE GENOMIC DNA]</scope>
    <source>
        <strain evidence="12 13">SE3.6</strain>
    </source>
</reference>
<keyword evidence="3" id="KW-0813">Transport</keyword>
<feature type="domain" description="ABC transporter" evidence="11">
    <location>
        <begin position="3"/>
        <end position="239"/>
    </location>
</feature>
<accession>A0ABR5H180</accession>
<evidence type="ECO:0000259" key="11">
    <source>
        <dbReference type="PROSITE" id="PS50893"/>
    </source>
</evidence>
<dbReference type="EMBL" id="JTHG01000232">
    <property type="protein sequence ID" value="KMO16783.1"/>
    <property type="molecule type" value="Genomic_DNA"/>
</dbReference>
<keyword evidence="9" id="KW-0406">Ion transport</keyword>
<gene>
    <name evidence="12" type="ORF">QR79_22460</name>
</gene>
<dbReference type="SUPFAM" id="SSF52540">
    <property type="entry name" value="P-loop containing nucleoside triphosphate hydrolases"/>
    <property type="match status" value="1"/>
</dbReference>
<dbReference type="InterPro" id="IPR003593">
    <property type="entry name" value="AAA+_ATPase"/>
</dbReference>
<dbReference type="CDD" id="cd03214">
    <property type="entry name" value="ABC_Iron-Siderophores_B12_Hemin"/>
    <property type="match status" value="1"/>
</dbReference>
<keyword evidence="8" id="KW-0408">Iron</keyword>
<evidence type="ECO:0000256" key="9">
    <source>
        <dbReference type="ARBA" id="ARBA00023065"/>
    </source>
</evidence>
<dbReference type="PANTHER" id="PTHR42771">
    <property type="entry name" value="IRON(3+)-HYDROXAMATE IMPORT ATP-BINDING PROTEIN FHUC"/>
    <property type="match status" value="1"/>
</dbReference>
<dbReference type="InterPro" id="IPR051535">
    <property type="entry name" value="Siderophore_ABC-ATPase"/>
</dbReference>
<dbReference type="Pfam" id="PF00005">
    <property type="entry name" value="ABC_tran"/>
    <property type="match status" value="1"/>
</dbReference>
<dbReference type="InterPro" id="IPR027417">
    <property type="entry name" value="P-loop_NTPase"/>
</dbReference>
<proteinExistence type="inferred from homology"/>
<evidence type="ECO:0000256" key="3">
    <source>
        <dbReference type="ARBA" id="ARBA00022448"/>
    </source>
</evidence>
<protein>
    <submittedName>
        <fullName evidence="12">Ferrichrome ABC transporter ATP-binding protein</fullName>
    </submittedName>
</protein>
<evidence type="ECO:0000256" key="2">
    <source>
        <dbReference type="ARBA" id="ARBA00005417"/>
    </source>
</evidence>
<comment type="subcellular location">
    <subcellularLocation>
        <location evidence="1">Cell membrane</location>
        <topology evidence="1">Peripheral membrane protein</topology>
    </subcellularLocation>
</comment>
<dbReference type="PROSITE" id="PS00211">
    <property type="entry name" value="ABC_TRANSPORTER_1"/>
    <property type="match status" value="1"/>
</dbReference>
<comment type="similarity">
    <text evidence="2">Belongs to the ABC transporter superfamily.</text>
</comment>